<dbReference type="OrthoDB" id="5427633at2759"/>
<dbReference type="GO" id="GO:0005634">
    <property type="term" value="C:nucleus"/>
    <property type="evidence" value="ECO:0007669"/>
    <property type="project" value="UniProtKB-SubCell"/>
</dbReference>
<comment type="subcellular location">
    <subcellularLocation>
        <location evidence="1">Nucleus</location>
    </subcellularLocation>
</comment>
<dbReference type="InterPro" id="IPR006910">
    <property type="entry name" value="Rad21_Rec8_N"/>
</dbReference>
<dbReference type="STRING" id="356882.A0A423X2N9"/>
<dbReference type="Pfam" id="PF04825">
    <property type="entry name" value="Rad21_Rec8_N"/>
    <property type="match status" value="1"/>
</dbReference>
<gene>
    <name evidence="6" type="ORF">VMCG_01811</name>
</gene>
<dbReference type="CDD" id="cd21789">
    <property type="entry name" value="Rad21_Rec8_M_SpRec8p-like"/>
    <property type="match status" value="1"/>
</dbReference>
<dbReference type="GO" id="GO:0007064">
    <property type="term" value="P:mitotic sister chromatid cohesion"/>
    <property type="evidence" value="ECO:0007669"/>
    <property type="project" value="TreeGrafter"/>
</dbReference>
<evidence type="ECO:0000259" key="4">
    <source>
        <dbReference type="Pfam" id="PF04824"/>
    </source>
</evidence>
<feature type="region of interest" description="Disordered" evidence="3">
    <location>
        <begin position="409"/>
        <end position="542"/>
    </location>
</feature>
<dbReference type="InterPro" id="IPR039781">
    <property type="entry name" value="Rad21/Rec8-like"/>
</dbReference>
<sequence>MFYSHEILASPQYGVATVWLFANNRKLNRKAIEGVNVPRACTTIEKPPGAPIALRLQGNLLFGVSAVYSRQHAYLLDDAQKMWAAMRTFYRSIQLSASNEIDQNAGKAKRNQLILVDDPNFIPDINLPPLDFDEHGELRLPDWDISQRTKLSTQFSPFDGSGSSRSPPGAPFINLDIRHSSSQGSLGIASPFGKGTQNPDDGDITMAFEDEEVLPFAEFGLTIDADGNLVEQPEPELPLYPQHMIEKAGSGPHLPGDEGLILPVDEELQMIFGDEEQYFPEGVPAQPILQEEGRGSVHLPSEELLSSEPAIQEPRPRKKRNIKRMAPDSATHVGREEFKGWTENYVARIEELRSAPHHSTVAQAKKNAYNLTFGMGIMGIGVLNKIPGLNHPLAQMFAGDELKSIVMGDSEEEAEESRAHRRRSASDAFGEEEEDDERRVRARLEGNPEKERPVGRNDEQDAQIIDDPMIVFGDDLPPEVGREQPGSAMSDHRRSSNVPWNRPSSAVPTSVRSQKAIEGGRQAVEGSPLVGRGSILHTDPKFSDGNMPLFGSDGFGPLPGDDQDHSLSSGIGADAGIPTQVANTSQLMRDALDREGRNFLDFVERVAADCGEDDESDEDRRWVKFDGLFEPQDKTNAVVAQAFLHVLTLATKGQIKVKQDGAEESIPFGEIHVGVTGPFEEQFEDAPEEMEGVEEVDKE</sequence>
<dbReference type="GO" id="GO:0003682">
    <property type="term" value="F:chromatin binding"/>
    <property type="evidence" value="ECO:0007669"/>
    <property type="project" value="TreeGrafter"/>
</dbReference>
<comment type="caution">
    <text evidence="6">The sequence shown here is derived from an EMBL/GenBank/DDBJ whole genome shotgun (WGS) entry which is preliminary data.</text>
</comment>
<feature type="domain" description="Rad21/Rec8-like protein N-terminal" evidence="5">
    <location>
        <begin position="1"/>
        <end position="110"/>
    </location>
</feature>
<dbReference type="EMBL" id="LKEA01000003">
    <property type="protein sequence ID" value="ROW10109.1"/>
    <property type="molecule type" value="Genomic_DNA"/>
</dbReference>
<evidence type="ECO:0000259" key="5">
    <source>
        <dbReference type="Pfam" id="PF04825"/>
    </source>
</evidence>
<keyword evidence="2" id="KW-0539">Nucleus</keyword>
<evidence type="ECO:0000256" key="2">
    <source>
        <dbReference type="ARBA" id="ARBA00023242"/>
    </source>
</evidence>
<dbReference type="GO" id="GO:0030892">
    <property type="term" value="C:mitotic cohesin complex"/>
    <property type="evidence" value="ECO:0007669"/>
    <property type="project" value="TreeGrafter"/>
</dbReference>
<organism evidence="6 7">
    <name type="scientific">Cytospora schulzeri</name>
    <dbReference type="NCBI Taxonomy" id="448051"/>
    <lineage>
        <taxon>Eukaryota</taxon>
        <taxon>Fungi</taxon>
        <taxon>Dikarya</taxon>
        <taxon>Ascomycota</taxon>
        <taxon>Pezizomycotina</taxon>
        <taxon>Sordariomycetes</taxon>
        <taxon>Sordariomycetidae</taxon>
        <taxon>Diaporthales</taxon>
        <taxon>Cytosporaceae</taxon>
        <taxon>Cytospora</taxon>
    </lineage>
</organism>
<feature type="region of interest" description="Disordered" evidence="3">
    <location>
        <begin position="154"/>
        <end position="176"/>
    </location>
</feature>
<evidence type="ECO:0000313" key="6">
    <source>
        <dbReference type="EMBL" id="ROW10109.1"/>
    </source>
</evidence>
<feature type="compositionally biased region" description="Basic and acidic residues" evidence="3">
    <location>
        <begin position="437"/>
        <end position="459"/>
    </location>
</feature>
<name>A0A423X2N9_9PEZI</name>
<evidence type="ECO:0000313" key="7">
    <source>
        <dbReference type="Proteomes" id="UP000283895"/>
    </source>
</evidence>
<feature type="compositionally biased region" description="Low complexity" evidence="3">
    <location>
        <begin position="155"/>
        <end position="167"/>
    </location>
</feature>
<dbReference type="Pfam" id="PF04824">
    <property type="entry name" value="Rad21_Rec8"/>
    <property type="match status" value="1"/>
</dbReference>
<dbReference type="AlphaFoldDB" id="A0A423X2N9"/>
<evidence type="ECO:0000256" key="1">
    <source>
        <dbReference type="ARBA" id="ARBA00004123"/>
    </source>
</evidence>
<protein>
    <recommendedName>
        <fullName evidence="8">Rad21/Rec8-like protein N-terminal domain-containing protein</fullName>
    </recommendedName>
</protein>
<feature type="compositionally biased region" description="Polar residues" evidence="3">
    <location>
        <begin position="496"/>
        <end position="513"/>
    </location>
</feature>
<reference evidence="6 7" key="1">
    <citation type="submission" date="2015-09" db="EMBL/GenBank/DDBJ databases">
        <title>Host preference determinants of Valsa canker pathogens revealed by comparative genomics.</title>
        <authorList>
            <person name="Yin Z."/>
            <person name="Huang L."/>
        </authorList>
    </citation>
    <scope>NUCLEOTIDE SEQUENCE [LARGE SCALE GENOMIC DNA]</scope>
    <source>
        <strain evidence="6 7">03-1</strain>
    </source>
</reference>
<proteinExistence type="predicted"/>
<feature type="domain" description="Rad21/Rec8-like protein C-terminal eukaryotic" evidence="4">
    <location>
        <begin position="631"/>
        <end position="661"/>
    </location>
</feature>
<evidence type="ECO:0000256" key="3">
    <source>
        <dbReference type="SAM" id="MobiDB-lite"/>
    </source>
</evidence>
<dbReference type="Proteomes" id="UP000283895">
    <property type="component" value="Unassembled WGS sequence"/>
</dbReference>
<dbReference type="PANTHER" id="PTHR12585">
    <property type="entry name" value="SCC1 / RAD21 FAMILY MEMBER"/>
    <property type="match status" value="1"/>
</dbReference>
<dbReference type="InterPro" id="IPR006909">
    <property type="entry name" value="Rad21/Rec8_C_eu"/>
</dbReference>
<evidence type="ECO:0008006" key="8">
    <source>
        <dbReference type="Google" id="ProtNLM"/>
    </source>
</evidence>
<accession>A0A423X2N9</accession>
<keyword evidence="7" id="KW-1185">Reference proteome</keyword>
<dbReference type="PANTHER" id="PTHR12585:SF70">
    <property type="entry name" value="RAD21_REC8 N TERMINAL DOMAIN PROTEIN (AFU_ORTHOLOGUE AFUA_6G02900)"/>
    <property type="match status" value="1"/>
</dbReference>